<keyword evidence="1" id="KW-0472">Membrane</keyword>
<feature type="transmembrane region" description="Helical" evidence="1">
    <location>
        <begin position="43"/>
        <end position="65"/>
    </location>
</feature>
<dbReference type="EMBL" id="JAGSPN010000003">
    <property type="protein sequence ID" value="MBR7781835.1"/>
    <property type="molecule type" value="Genomic_DNA"/>
</dbReference>
<feature type="transmembrane region" description="Helical" evidence="1">
    <location>
        <begin position="111"/>
        <end position="127"/>
    </location>
</feature>
<evidence type="ECO:0000313" key="3">
    <source>
        <dbReference type="Proteomes" id="UP000680067"/>
    </source>
</evidence>
<accession>A0A941DL59</accession>
<keyword evidence="1" id="KW-0812">Transmembrane</keyword>
<dbReference type="Proteomes" id="UP000680067">
    <property type="component" value="Unassembled WGS sequence"/>
</dbReference>
<evidence type="ECO:0000256" key="1">
    <source>
        <dbReference type="SAM" id="Phobius"/>
    </source>
</evidence>
<comment type="caution">
    <text evidence="2">The sequence shown here is derived from an EMBL/GenBank/DDBJ whole genome shotgun (WGS) entry which is preliminary data.</text>
</comment>
<organism evidence="2 3">
    <name type="scientific">Undibacterium luofuense</name>
    <dbReference type="NCBI Taxonomy" id="2828733"/>
    <lineage>
        <taxon>Bacteria</taxon>
        <taxon>Pseudomonadati</taxon>
        <taxon>Pseudomonadota</taxon>
        <taxon>Betaproteobacteria</taxon>
        <taxon>Burkholderiales</taxon>
        <taxon>Oxalobacteraceae</taxon>
        <taxon>Undibacterium</taxon>
    </lineage>
</organism>
<feature type="transmembrane region" description="Helical" evidence="1">
    <location>
        <begin position="19"/>
        <end position="37"/>
    </location>
</feature>
<dbReference type="RefSeq" id="WP_212687169.1">
    <property type="nucleotide sequence ID" value="NZ_JAGSPN010000003.1"/>
</dbReference>
<sequence length="134" mass="15268">MSDYSQHEINTLRQYRKELFSCIAIYMVVLFASIWIAKGITEQVLRAAIVLLPAIPAAGVLWVVIRHLRRMDDYVRLIMLETLAISGGFTALLAFSYGFLEGVGFARLSGFIYYGIFMGSWLVISMFRKFRGEV</sequence>
<reference evidence="2" key="1">
    <citation type="submission" date="2021-04" db="EMBL/GenBank/DDBJ databases">
        <title>novel species isolated from subtropical streams in China.</title>
        <authorList>
            <person name="Lu H."/>
        </authorList>
    </citation>
    <scope>NUCLEOTIDE SEQUENCE</scope>
    <source>
        <strain evidence="2">LFS511W</strain>
    </source>
</reference>
<evidence type="ECO:0000313" key="2">
    <source>
        <dbReference type="EMBL" id="MBR7781835.1"/>
    </source>
</evidence>
<feature type="transmembrane region" description="Helical" evidence="1">
    <location>
        <begin position="77"/>
        <end position="99"/>
    </location>
</feature>
<keyword evidence="3" id="KW-1185">Reference proteome</keyword>
<keyword evidence="1" id="KW-1133">Transmembrane helix</keyword>
<protein>
    <submittedName>
        <fullName evidence="2">Uncharacterized protein</fullName>
    </submittedName>
</protein>
<dbReference type="AlphaFoldDB" id="A0A941DL59"/>
<gene>
    <name evidence="2" type="ORF">KDM89_06760</name>
</gene>
<proteinExistence type="predicted"/>
<name>A0A941DL59_9BURK</name>